<protein>
    <submittedName>
        <fullName evidence="2">NAD(P)-dependent oxidoreductase</fullName>
    </submittedName>
</protein>
<evidence type="ECO:0000313" key="2">
    <source>
        <dbReference type="EMBL" id="MCB5446926.1"/>
    </source>
</evidence>
<dbReference type="CDD" id="cd11616">
    <property type="entry name" value="SAF_DH_OX_like"/>
    <property type="match status" value="1"/>
</dbReference>
<dbReference type="Proteomes" id="UP001299409">
    <property type="component" value="Unassembled WGS sequence"/>
</dbReference>
<evidence type="ECO:0000259" key="1">
    <source>
        <dbReference type="Pfam" id="PF21135"/>
    </source>
</evidence>
<evidence type="ECO:0000313" key="3">
    <source>
        <dbReference type="EMBL" id="VYU39337.1"/>
    </source>
</evidence>
<organism evidence="3">
    <name type="scientific">Intestinibacter bartlettii</name>
    <dbReference type="NCBI Taxonomy" id="261299"/>
    <lineage>
        <taxon>Bacteria</taxon>
        <taxon>Bacillati</taxon>
        <taxon>Bacillota</taxon>
        <taxon>Clostridia</taxon>
        <taxon>Peptostreptococcales</taxon>
        <taxon>Peptostreptococcaceae</taxon>
        <taxon>Intestinibacter</taxon>
    </lineage>
</organism>
<dbReference type="InterPro" id="IPR048423">
    <property type="entry name" value="DRL_cat"/>
</dbReference>
<dbReference type="Gene3D" id="3.40.50.720">
    <property type="entry name" value="NAD(P)-binding Rossmann-like Domain"/>
    <property type="match status" value="1"/>
</dbReference>
<dbReference type="SUPFAM" id="SSF51735">
    <property type="entry name" value="NAD(P)-binding Rossmann-fold domains"/>
    <property type="match status" value="1"/>
</dbReference>
<dbReference type="Pfam" id="PF21135">
    <property type="entry name" value="DRL_cat"/>
    <property type="match status" value="1"/>
</dbReference>
<reference evidence="3" key="1">
    <citation type="submission" date="2019-11" db="EMBL/GenBank/DDBJ databases">
        <authorList>
            <person name="Feng L."/>
        </authorList>
    </citation>
    <scope>NUCLEOTIDE SEQUENCE</scope>
    <source>
        <strain evidence="3">IbartlettiiLFYP30</strain>
    </source>
</reference>
<name>A0A6N3ENV0_9FIRM</name>
<dbReference type="EMBL" id="CACRUE010000034">
    <property type="protein sequence ID" value="VYU39337.1"/>
    <property type="molecule type" value="Genomic_DNA"/>
</dbReference>
<sequence>MYNLNRKLEELEVQGKSIKIAIIGAGHMGTGMVSQVVNMKGMIPSIVADINVDLAKASFTKAGIAEDQIVIVEDEKAAEAAIQEGKYVACKSFMVACKTPSIQAVVDATGSIPIGAEIALNSILNKKHIVMLNAETDCVVGPILKKLADDAGVIFTGSAGDEPGAVMGLYDFATSMGFDVRVVGKGKNNKLDYDCNPDTVAEEAARRGAAPHMITSFKEGTKTMVEMALMCNATGFVPDVRGGHGIEANVKEVPQKYSLKEEGGVLNNYGVVDFVNGIAPGVFVVVTHKLKEVRDEMEYLSMGPGPNYILYRPYHLCSLETPLSAAMAVIEGKGTIVPKGGLVADVITVAKKDLKAGEYMDGYGAYTCYGLIEKYETAKEMNAVPIGLVDRKTKVLKDIKKGEVITYDMVEIDKSTKLYHLRQLQEQLQAEGFWDAK</sequence>
<keyword evidence="4" id="KW-1185">Reference proteome</keyword>
<gene>
    <name evidence="3" type="ORF">IBLFYP30_00266</name>
    <name evidence="2" type="ORF">LIP50_12035</name>
</gene>
<evidence type="ECO:0000313" key="4">
    <source>
        <dbReference type="Proteomes" id="UP001299409"/>
    </source>
</evidence>
<dbReference type="PANTHER" id="PTHR37850:SF2">
    <property type="entry name" value="SAF DOMAIN PROTEIN"/>
    <property type="match status" value="1"/>
</dbReference>
<dbReference type="InterPro" id="IPR036291">
    <property type="entry name" value="NAD(P)-bd_dom_sf"/>
</dbReference>
<accession>A0A6N3ENV0</accession>
<dbReference type="PANTHER" id="PTHR37850">
    <property type="entry name" value="STRU PROTEIN"/>
    <property type="match status" value="1"/>
</dbReference>
<dbReference type="AlphaFoldDB" id="A0A6N3ENV0"/>
<feature type="domain" description="Oxidoreductase DRL-like catalytic" evidence="1">
    <location>
        <begin position="160"/>
        <end position="321"/>
    </location>
</feature>
<proteinExistence type="predicted"/>
<reference evidence="2 4" key="2">
    <citation type="submission" date="2021-10" db="EMBL/GenBank/DDBJ databases">
        <title>Collection of gut derived symbiotic bacterial strains cultured from healthy donors.</title>
        <authorList>
            <person name="Lin H."/>
            <person name="Littmann E."/>
            <person name="Claire K."/>
            <person name="Pamer E."/>
        </authorList>
    </citation>
    <scope>NUCLEOTIDE SEQUENCE [LARGE SCALE GENOMIC DNA]</scope>
    <source>
        <strain evidence="2 4">MSK.17.68</strain>
    </source>
</reference>
<dbReference type="RefSeq" id="WP_022070698.1">
    <property type="nucleotide sequence ID" value="NZ_BAABXU010000001.1"/>
</dbReference>
<dbReference type="EMBL" id="JAJBMB010000014">
    <property type="protein sequence ID" value="MCB5446926.1"/>
    <property type="molecule type" value="Genomic_DNA"/>
</dbReference>